<dbReference type="GO" id="GO:0031146">
    <property type="term" value="P:SCF-dependent proteasomal ubiquitin-dependent protein catabolic process"/>
    <property type="evidence" value="ECO:0007669"/>
    <property type="project" value="TreeGrafter"/>
</dbReference>
<proteinExistence type="predicted"/>
<dbReference type="InterPro" id="IPR011990">
    <property type="entry name" value="TPR-like_helical_dom_sf"/>
</dbReference>
<organism evidence="3">
    <name type="scientific">Lichtheimia ramosa</name>
    <dbReference type="NCBI Taxonomy" id="688394"/>
    <lineage>
        <taxon>Eukaryota</taxon>
        <taxon>Fungi</taxon>
        <taxon>Fungi incertae sedis</taxon>
        <taxon>Mucoromycota</taxon>
        <taxon>Mucoromycotina</taxon>
        <taxon>Mucoromycetes</taxon>
        <taxon>Mucorales</taxon>
        <taxon>Lichtheimiaceae</taxon>
        <taxon>Lichtheimia</taxon>
    </lineage>
</organism>
<accession>A0A077WKT6</accession>
<dbReference type="PANTHER" id="PTHR13318">
    <property type="entry name" value="PARTNER OF PAIRED, ISOFORM B-RELATED"/>
    <property type="match status" value="1"/>
</dbReference>
<dbReference type="Gene3D" id="1.25.40.10">
    <property type="entry name" value="Tetratricopeptide repeat domain"/>
    <property type="match status" value="1"/>
</dbReference>
<dbReference type="SUPFAM" id="SSF48452">
    <property type="entry name" value="TPR-like"/>
    <property type="match status" value="1"/>
</dbReference>
<evidence type="ECO:0000256" key="1">
    <source>
        <dbReference type="SAM" id="MobiDB-lite"/>
    </source>
</evidence>
<dbReference type="Gene3D" id="3.80.10.10">
    <property type="entry name" value="Ribonuclease Inhibitor"/>
    <property type="match status" value="3"/>
</dbReference>
<dbReference type="Gene3D" id="1.20.1280.50">
    <property type="match status" value="1"/>
</dbReference>
<feature type="domain" description="F-box" evidence="2">
    <location>
        <begin position="151"/>
        <end position="198"/>
    </location>
</feature>
<dbReference type="InterPro" id="IPR032675">
    <property type="entry name" value="LRR_dom_sf"/>
</dbReference>
<sequence length="679" mass="76534">MTKRRSLDDPRATLKRSAPESSIEPWRQLLYRSSETLARGDYELAIDEASAAASELLRACLVPILDIRAMAHAKGSYFMEGLNDARRMIRYAPDSAEGYLRVGSLYVMQGKPWEALKVYEDGLASVPISHNKYQQLVDGIQKAKKQDQKRINIVDFLPTEILSNIFIRLSTDTLAVCMNVSTEWRERLARCAEAWRSIQVINGEVSTKIAFVAAHVRHLRLVCSDTTVEQRVIRLLKAGAFRCLESLNMDRDRNEPSHIGNPHLSAVLSQTRSTLRRLELHSTRSDILSFVDVLSLCPNLTDLAYSTSGSSVLPVSTSFNHQLPTRLELVNLCLWTQHMQPTDLEWVIRRCPDLRGLVVHKSFMAAALLQSEQYCPRLETLYINRYLSLSELMSVNCNNNSNQIGMRRFSICSGDRIDFGTIIPLLKRNSNTLEEFRLELNDYAPGALQQWHPFTNVTFTRLHTLHCGIGRYTDETVADMIRQSPALEKFTIVYSNMTVSSSIFNALASLHHLRALSIFSTDQVSRSGLESFFERHADRQNTSRLAYVLLTCGKGVSDAALASLAQIQTLRTISISNCLDTSVEGFNHFAHLLRRSRSLESLTLEDIDQVRDTAVERLGVIRSLKWVAFFGLTHVTHEGMVHLIDSSINLQSISVDHGDLARDDILKSAAKKGIRIEGI</sequence>
<dbReference type="EMBL" id="LK023324">
    <property type="protein sequence ID" value="CDS07734.1"/>
    <property type="molecule type" value="Genomic_DNA"/>
</dbReference>
<dbReference type="GO" id="GO:0019005">
    <property type="term" value="C:SCF ubiquitin ligase complex"/>
    <property type="evidence" value="ECO:0007669"/>
    <property type="project" value="TreeGrafter"/>
</dbReference>
<dbReference type="AlphaFoldDB" id="A0A077WKT6"/>
<dbReference type="PROSITE" id="PS50181">
    <property type="entry name" value="FBOX"/>
    <property type="match status" value="1"/>
</dbReference>
<dbReference type="SUPFAM" id="SSF81383">
    <property type="entry name" value="F-box domain"/>
    <property type="match status" value="1"/>
</dbReference>
<evidence type="ECO:0000259" key="2">
    <source>
        <dbReference type="PROSITE" id="PS50181"/>
    </source>
</evidence>
<feature type="region of interest" description="Disordered" evidence="1">
    <location>
        <begin position="1"/>
        <end position="20"/>
    </location>
</feature>
<dbReference type="InterPro" id="IPR036047">
    <property type="entry name" value="F-box-like_dom_sf"/>
</dbReference>
<reference evidence="3" key="1">
    <citation type="journal article" date="2014" name="Genome Announc.">
        <title>De novo whole-genome sequence and genome annotation of Lichtheimia ramosa.</title>
        <authorList>
            <person name="Linde J."/>
            <person name="Schwartze V."/>
            <person name="Binder U."/>
            <person name="Lass-Florl C."/>
            <person name="Voigt K."/>
            <person name="Horn F."/>
        </authorList>
    </citation>
    <scope>NUCLEOTIDE SEQUENCE</scope>
    <source>
        <strain evidence="3">JMRC FSU:6197</strain>
    </source>
</reference>
<name>A0A077WKT6_9FUNG</name>
<dbReference type="Pfam" id="PF12937">
    <property type="entry name" value="F-box-like"/>
    <property type="match status" value="1"/>
</dbReference>
<evidence type="ECO:0000313" key="3">
    <source>
        <dbReference type="EMBL" id="CDS07734.1"/>
    </source>
</evidence>
<dbReference type="OrthoDB" id="629492at2759"/>
<feature type="compositionally biased region" description="Basic and acidic residues" evidence="1">
    <location>
        <begin position="1"/>
        <end position="12"/>
    </location>
</feature>
<gene>
    <name evidence="3" type="ORF">LRAMOSA01683</name>
</gene>
<dbReference type="SUPFAM" id="SSF52047">
    <property type="entry name" value="RNI-like"/>
    <property type="match status" value="1"/>
</dbReference>
<protein>
    <recommendedName>
        <fullName evidence="2">F-box domain-containing protein</fullName>
    </recommendedName>
</protein>
<dbReference type="InterPro" id="IPR001810">
    <property type="entry name" value="F-box_dom"/>
</dbReference>